<keyword evidence="2" id="KW-1185">Reference proteome</keyword>
<proteinExistence type="predicted"/>
<dbReference type="Proteomes" id="UP000001064">
    <property type="component" value="Unassembled WGS sequence"/>
</dbReference>
<dbReference type="EMBL" id="GL871222">
    <property type="protein sequence ID" value="EGC31924.1"/>
    <property type="molecule type" value="Genomic_DNA"/>
</dbReference>
<dbReference type="GeneID" id="10507733"/>
<evidence type="ECO:0000313" key="2">
    <source>
        <dbReference type="Proteomes" id="UP000001064"/>
    </source>
</evidence>
<dbReference type="OrthoDB" id="19433at2759"/>
<dbReference type="InParanoid" id="F0ZVW4"/>
<accession>F0ZVW4</accession>
<dbReference type="RefSeq" id="XP_003291561.1">
    <property type="nucleotide sequence ID" value="XM_003291513.1"/>
</dbReference>
<dbReference type="AlphaFoldDB" id="F0ZVW4"/>
<gene>
    <name evidence="1" type="ORF">DICPUDRAFT_156168</name>
</gene>
<sequence>MQCFSSKVNIDKSTSIIIGDCGTHSSPIPIANTPQRYLGHYFDSQGIVRKLPKILKSIRASLVLWKSTGATIKTKINILKSFALSKLIY</sequence>
<reference evidence="2" key="1">
    <citation type="journal article" date="2011" name="Genome Biol.">
        <title>Comparative genomics of the social amoebae Dictyostelium discoideum and Dictyostelium purpureum.</title>
        <authorList>
            <consortium name="US DOE Joint Genome Institute (JGI-PGF)"/>
            <person name="Sucgang R."/>
            <person name="Kuo A."/>
            <person name="Tian X."/>
            <person name="Salerno W."/>
            <person name="Parikh A."/>
            <person name="Feasley C.L."/>
            <person name="Dalin E."/>
            <person name="Tu H."/>
            <person name="Huang E."/>
            <person name="Barry K."/>
            <person name="Lindquist E."/>
            <person name="Shapiro H."/>
            <person name="Bruce D."/>
            <person name="Schmutz J."/>
            <person name="Salamov A."/>
            <person name="Fey P."/>
            <person name="Gaudet P."/>
            <person name="Anjard C."/>
            <person name="Babu M.M."/>
            <person name="Basu S."/>
            <person name="Bushmanova Y."/>
            <person name="van der Wel H."/>
            <person name="Katoh-Kurasawa M."/>
            <person name="Dinh C."/>
            <person name="Coutinho P.M."/>
            <person name="Saito T."/>
            <person name="Elias M."/>
            <person name="Schaap P."/>
            <person name="Kay R.R."/>
            <person name="Henrissat B."/>
            <person name="Eichinger L."/>
            <person name="Rivero F."/>
            <person name="Putnam N.H."/>
            <person name="West C.M."/>
            <person name="Loomis W.F."/>
            <person name="Chisholm R.L."/>
            <person name="Shaulsky G."/>
            <person name="Strassmann J.E."/>
            <person name="Queller D.C."/>
            <person name="Kuspa A."/>
            <person name="Grigoriev I.V."/>
        </authorList>
    </citation>
    <scope>NUCLEOTIDE SEQUENCE [LARGE SCALE GENOMIC DNA]</scope>
    <source>
        <strain evidence="2">QSDP1</strain>
    </source>
</reference>
<dbReference type="VEuPathDB" id="AmoebaDB:DICPUDRAFT_156168"/>
<organism evidence="1 2">
    <name type="scientific">Dictyostelium purpureum</name>
    <name type="common">Slime mold</name>
    <dbReference type="NCBI Taxonomy" id="5786"/>
    <lineage>
        <taxon>Eukaryota</taxon>
        <taxon>Amoebozoa</taxon>
        <taxon>Evosea</taxon>
        <taxon>Eumycetozoa</taxon>
        <taxon>Dictyostelia</taxon>
        <taxon>Dictyosteliales</taxon>
        <taxon>Dictyosteliaceae</taxon>
        <taxon>Dictyostelium</taxon>
    </lineage>
</organism>
<evidence type="ECO:0000313" key="1">
    <source>
        <dbReference type="EMBL" id="EGC31924.1"/>
    </source>
</evidence>
<protein>
    <submittedName>
        <fullName evidence="1">Uncharacterized protein</fullName>
    </submittedName>
</protein>
<name>F0ZVW4_DICPU</name>
<dbReference type="KEGG" id="dpp:DICPUDRAFT_156168"/>